<accession>A0A564YPE9</accession>
<gene>
    <name evidence="1" type="ORF">WMSIL1_LOCUS7727</name>
</gene>
<evidence type="ECO:0000313" key="2">
    <source>
        <dbReference type="Proteomes" id="UP000321570"/>
    </source>
</evidence>
<reference evidence="1 2" key="1">
    <citation type="submission" date="2019-07" db="EMBL/GenBank/DDBJ databases">
        <authorList>
            <person name="Jastrzebski P J."/>
            <person name="Paukszto L."/>
            <person name="Jastrzebski P J."/>
        </authorList>
    </citation>
    <scope>NUCLEOTIDE SEQUENCE [LARGE SCALE GENOMIC DNA]</scope>
    <source>
        <strain evidence="1 2">WMS-il1</strain>
    </source>
</reference>
<dbReference type="EMBL" id="CABIJS010000288">
    <property type="protein sequence ID" value="VUZ48424.1"/>
    <property type="molecule type" value="Genomic_DNA"/>
</dbReference>
<dbReference type="AlphaFoldDB" id="A0A564YPE9"/>
<evidence type="ECO:0000313" key="1">
    <source>
        <dbReference type="EMBL" id="VUZ48424.1"/>
    </source>
</evidence>
<organism evidence="1 2">
    <name type="scientific">Hymenolepis diminuta</name>
    <name type="common">Rat tapeworm</name>
    <dbReference type="NCBI Taxonomy" id="6216"/>
    <lineage>
        <taxon>Eukaryota</taxon>
        <taxon>Metazoa</taxon>
        <taxon>Spiralia</taxon>
        <taxon>Lophotrochozoa</taxon>
        <taxon>Platyhelminthes</taxon>
        <taxon>Cestoda</taxon>
        <taxon>Eucestoda</taxon>
        <taxon>Cyclophyllidea</taxon>
        <taxon>Hymenolepididae</taxon>
        <taxon>Hymenolepis</taxon>
    </lineage>
</organism>
<dbReference type="Proteomes" id="UP000321570">
    <property type="component" value="Unassembled WGS sequence"/>
</dbReference>
<name>A0A564YPE9_HYMDI</name>
<proteinExistence type="predicted"/>
<protein>
    <submittedName>
        <fullName evidence="1">Uncharacterized protein</fullName>
    </submittedName>
</protein>
<sequence length="63" mass="6989">MLLCVNTQVLIRLVLSPKLSDVSSLVVDGRHQFKCLCTCIQSDRMWYCSGDLIAGQSSLIARC</sequence>
<keyword evidence="2" id="KW-1185">Reference proteome</keyword>